<organism evidence="11 12">
    <name type="scientific">Thiohalobacter thiocyanaticus</name>
    <dbReference type="NCBI Taxonomy" id="585455"/>
    <lineage>
        <taxon>Bacteria</taxon>
        <taxon>Pseudomonadati</taxon>
        <taxon>Pseudomonadota</taxon>
        <taxon>Gammaproteobacteria</taxon>
        <taxon>Thiohalobacterales</taxon>
        <taxon>Thiohalobacteraceae</taxon>
        <taxon>Thiohalobacter</taxon>
    </lineage>
</organism>
<evidence type="ECO:0000256" key="6">
    <source>
        <dbReference type="ARBA" id="ARBA00029447"/>
    </source>
</evidence>
<dbReference type="EMBL" id="QZMU01000001">
    <property type="protein sequence ID" value="RRQ22203.1"/>
    <property type="molecule type" value="Genomic_DNA"/>
</dbReference>
<dbReference type="GO" id="GO:0016020">
    <property type="term" value="C:membrane"/>
    <property type="evidence" value="ECO:0007669"/>
    <property type="project" value="UniProtKB-SubCell"/>
</dbReference>
<dbReference type="SUPFAM" id="SSF58104">
    <property type="entry name" value="Methyl-accepting chemotaxis protein (MCP) signaling domain"/>
    <property type="match status" value="1"/>
</dbReference>
<evidence type="ECO:0000256" key="5">
    <source>
        <dbReference type="ARBA" id="ARBA00023224"/>
    </source>
</evidence>
<keyword evidence="3 8" id="KW-1133">Transmembrane helix</keyword>
<dbReference type="GO" id="GO:0004888">
    <property type="term" value="F:transmembrane signaling receptor activity"/>
    <property type="evidence" value="ECO:0007669"/>
    <property type="project" value="InterPro"/>
</dbReference>
<dbReference type="FunFam" id="1.10.287.950:FF:000001">
    <property type="entry name" value="Methyl-accepting chemotaxis sensory transducer"/>
    <property type="match status" value="1"/>
</dbReference>
<evidence type="ECO:0000256" key="7">
    <source>
        <dbReference type="PROSITE-ProRule" id="PRU00284"/>
    </source>
</evidence>
<dbReference type="CDD" id="cd11386">
    <property type="entry name" value="MCP_signal"/>
    <property type="match status" value="1"/>
</dbReference>
<evidence type="ECO:0000313" key="12">
    <source>
        <dbReference type="Proteomes" id="UP000287798"/>
    </source>
</evidence>
<reference evidence="11 12" key="1">
    <citation type="journal article" date="2010" name="Int. J. Syst. Evol. Microbiol.">
        <title>Thiohalobacter thiocyanaticus gen. nov., sp. nov., a moderately halophilic, sulfur-oxidizing gammaproteobacterium from hypersaline lakes, that utilizes thiocyanate.</title>
        <authorList>
            <person name="Sorokin D.Y."/>
            <person name="Kovaleva O.L."/>
            <person name="Tourova T.P."/>
            <person name="Muyzer G."/>
        </authorList>
    </citation>
    <scope>NUCLEOTIDE SEQUENCE [LARGE SCALE GENOMIC DNA]</scope>
    <source>
        <strain evidence="11 12">Hrh1</strain>
    </source>
</reference>
<dbReference type="GO" id="GO:0006935">
    <property type="term" value="P:chemotaxis"/>
    <property type="evidence" value="ECO:0007669"/>
    <property type="project" value="InterPro"/>
</dbReference>
<dbReference type="GO" id="GO:0007165">
    <property type="term" value="P:signal transduction"/>
    <property type="evidence" value="ECO:0007669"/>
    <property type="project" value="UniProtKB-KW"/>
</dbReference>
<comment type="subcellular location">
    <subcellularLocation>
        <location evidence="1">Membrane</location>
        <topology evidence="1">Multi-pass membrane protein</topology>
    </subcellularLocation>
</comment>
<evidence type="ECO:0000259" key="9">
    <source>
        <dbReference type="PROSITE" id="PS50111"/>
    </source>
</evidence>
<proteinExistence type="inferred from homology"/>
<name>A0A426QKB0_9GAMM</name>
<dbReference type="PROSITE" id="PS50885">
    <property type="entry name" value="HAMP"/>
    <property type="match status" value="1"/>
</dbReference>
<evidence type="ECO:0000259" key="10">
    <source>
        <dbReference type="PROSITE" id="PS50885"/>
    </source>
</evidence>
<sequence length="673" mass="72705">MSTQTSTDRQGQGKQVRNLILLLLASVLAMAAIFVYTARLAAYDKERIGYTSEQQVLSQQIAKYALEAASGSEEAFDQVVMNRDRFDQTLKVLRNGNVNSGLPPTVEESVAHEELVAVERKWNEFRGTINTVLEGEELVLAVKETAAVINEFMPQLLAHYEDVVRVLVDRNAGQEAVRVASRQLMLSQRIVNNLNKVLAGEDAEAATEQFAQDTEEFGMVLEDQIRGGENAPQIQDPEAQAKLREIAMLFSSVSDYVGEMLDNAEDLMGVQAAASAASDQSDQLFAASANLQSAYSLAPTQRPVKVHHAYMFGGLALIFLIWLGWSLKRDADRRSQAAEETNKKNQEAILRLLDEMGNLADGDLSSYATVTEDFTGAIADSINFTIDALREVVTTINSASGQVTASAEQTKTTAMNLSEASEHQAQEITSAVTAINEMAVSIDEVSRNAKESTEVSQKSVEIANKGGKAVRRTIEGMDQIREHIQETSKRIKRLGESSQEIGDIVELINDIAEQTNILALNAAIQAAMAGEAGRGFAVVADEVQRLAERSSNATKQIEALVKTIQTDTNEAVISMEQSTSGVVTGAHLAEDAGDALEEIVSVSENLAGLIENISNSAAQQSKAASNITDTMNVIQEITTQTNTGTNETAASIGNLTELASDLQRSVAGFKLPE</sequence>
<dbReference type="PANTHER" id="PTHR32089:SF119">
    <property type="entry name" value="METHYL-ACCEPTING CHEMOTAXIS PROTEIN CTPL"/>
    <property type="match status" value="1"/>
</dbReference>
<feature type="domain" description="HAMP" evidence="10">
    <location>
        <begin position="348"/>
        <end position="394"/>
    </location>
</feature>
<dbReference type="SMART" id="SM00283">
    <property type="entry name" value="MA"/>
    <property type="match status" value="1"/>
</dbReference>
<feature type="domain" description="Methyl-accepting transducer" evidence="9">
    <location>
        <begin position="399"/>
        <end position="635"/>
    </location>
</feature>
<evidence type="ECO:0000256" key="1">
    <source>
        <dbReference type="ARBA" id="ARBA00004141"/>
    </source>
</evidence>
<dbReference type="OrthoDB" id="9177152at2"/>
<keyword evidence="2 8" id="KW-0812">Transmembrane</keyword>
<comment type="similarity">
    <text evidence="6">Belongs to the methyl-accepting chemotaxis (MCP) protein family.</text>
</comment>
<dbReference type="InterPro" id="IPR029095">
    <property type="entry name" value="NarX-like_N"/>
</dbReference>
<dbReference type="Pfam" id="PF00015">
    <property type="entry name" value="MCPsignal"/>
    <property type="match status" value="1"/>
</dbReference>
<gene>
    <name evidence="11" type="ORF">D6C00_09715</name>
</gene>
<dbReference type="PROSITE" id="PS50111">
    <property type="entry name" value="CHEMOTAXIS_TRANSDUC_2"/>
    <property type="match status" value="1"/>
</dbReference>
<evidence type="ECO:0000256" key="2">
    <source>
        <dbReference type="ARBA" id="ARBA00022692"/>
    </source>
</evidence>
<keyword evidence="5 7" id="KW-0807">Transducer</keyword>
<dbReference type="PANTHER" id="PTHR32089">
    <property type="entry name" value="METHYL-ACCEPTING CHEMOTAXIS PROTEIN MCPB"/>
    <property type="match status" value="1"/>
</dbReference>
<dbReference type="PRINTS" id="PR00260">
    <property type="entry name" value="CHEMTRNSDUCR"/>
</dbReference>
<dbReference type="InterPro" id="IPR004090">
    <property type="entry name" value="Chemotax_Me-accpt_rcpt"/>
</dbReference>
<protein>
    <submittedName>
        <fullName evidence="11">Chemotaxis protein</fullName>
    </submittedName>
</protein>
<comment type="caution">
    <text evidence="11">The sequence shown here is derived from an EMBL/GenBank/DDBJ whole genome shotgun (WGS) entry which is preliminary data.</text>
</comment>
<evidence type="ECO:0000313" key="11">
    <source>
        <dbReference type="EMBL" id="RRQ22203.1"/>
    </source>
</evidence>
<dbReference type="RefSeq" id="WP_125181543.1">
    <property type="nucleotide sequence ID" value="NZ_QZMU01000001.1"/>
</dbReference>
<dbReference type="Pfam" id="PF13675">
    <property type="entry name" value="PilJ"/>
    <property type="match status" value="1"/>
</dbReference>
<feature type="transmembrane region" description="Helical" evidence="8">
    <location>
        <begin position="19"/>
        <end position="38"/>
    </location>
</feature>
<keyword evidence="12" id="KW-1185">Reference proteome</keyword>
<keyword evidence="4 8" id="KW-0472">Membrane</keyword>
<dbReference type="AlphaFoldDB" id="A0A426QKB0"/>
<dbReference type="Gene3D" id="1.10.287.950">
    <property type="entry name" value="Methyl-accepting chemotaxis protein"/>
    <property type="match status" value="1"/>
</dbReference>
<evidence type="ECO:0000256" key="4">
    <source>
        <dbReference type="ARBA" id="ARBA00023136"/>
    </source>
</evidence>
<dbReference type="InterPro" id="IPR003660">
    <property type="entry name" value="HAMP_dom"/>
</dbReference>
<dbReference type="InterPro" id="IPR004089">
    <property type="entry name" value="MCPsignal_dom"/>
</dbReference>
<dbReference type="Proteomes" id="UP000287798">
    <property type="component" value="Unassembled WGS sequence"/>
</dbReference>
<accession>A0A426QKB0</accession>
<evidence type="ECO:0000256" key="8">
    <source>
        <dbReference type="SAM" id="Phobius"/>
    </source>
</evidence>
<evidence type="ECO:0000256" key="3">
    <source>
        <dbReference type="ARBA" id="ARBA00022989"/>
    </source>
</evidence>